<dbReference type="CDD" id="cd07377">
    <property type="entry name" value="WHTH_GntR"/>
    <property type="match status" value="1"/>
</dbReference>
<keyword evidence="6" id="KW-1185">Reference proteome</keyword>
<dbReference type="SMART" id="SM00866">
    <property type="entry name" value="UTRA"/>
    <property type="match status" value="1"/>
</dbReference>
<dbReference type="InterPro" id="IPR000524">
    <property type="entry name" value="Tscrpt_reg_HTH_GntR"/>
</dbReference>
<dbReference type="Proteomes" id="UP001240171">
    <property type="component" value="Unassembled WGS sequence"/>
</dbReference>
<dbReference type="InterPro" id="IPR036388">
    <property type="entry name" value="WH-like_DNA-bd_sf"/>
</dbReference>
<dbReference type="InterPro" id="IPR050679">
    <property type="entry name" value="Bact_HTH_transcr_reg"/>
</dbReference>
<proteinExistence type="predicted"/>
<dbReference type="Gene3D" id="3.40.1410.10">
    <property type="entry name" value="Chorismate lyase-like"/>
    <property type="match status" value="1"/>
</dbReference>
<accession>A0ABT9CER8</accession>
<evidence type="ECO:0000313" key="5">
    <source>
        <dbReference type="EMBL" id="MDO7907134.1"/>
    </source>
</evidence>
<reference evidence="5 6" key="1">
    <citation type="submission" date="2023-07" db="EMBL/GenBank/DDBJ databases">
        <title>Paenibacillus sp. JX-17 nov. isolated from soil.</title>
        <authorList>
            <person name="Wan Y."/>
            <person name="Liu B."/>
        </authorList>
    </citation>
    <scope>NUCLEOTIDE SEQUENCE [LARGE SCALE GENOMIC DNA]</scope>
    <source>
        <strain evidence="5 6">JX-17</strain>
    </source>
</reference>
<dbReference type="Gene3D" id="1.10.10.10">
    <property type="entry name" value="Winged helix-like DNA-binding domain superfamily/Winged helix DNA-binding domain"/>
    <property type="match status" value="1"/>
</dbReference>
<dbReference type="Pfam" id="PF00392">
    <property type="entry name" value="GntR"/>
    <property type="match status" value="1"/>
</dbReference>
<dbReference type="PRINTS" id="PR00035">
    <property type="entry name" value="HTHGNTR"/>
</dbReference>
<evidence type="ECO:0000256" key="3">
    <source>
        <dbReference type="ARBA" id="ARBA00023163"/>
    </source>
</evidence>
<dbReference type="PANTHER" id="PTHR44846">
    <property type="entry name" value="MANNOSYL-D-GLYCERATE TRANSPORT/METABOLISM SYSTEM REPRESSOR MNGR-RELATED"/>
    <property type="match status" value="1"/>
</dbReference>
<evidence type="ECO:0000313" key="6">
    <source>
        <dbReference type="Proteomes" id="UP001240171"/>
    </source>
</evidence>
<evidence type="ECO:0000256" key="1">
    <source>
        <dbReference type="ARBA" id="ARBA00023015"/>
    </source>
</evidence>
<protein>
    <submittedName>
        <fullName evidence="5">UTRA domain-containing protein</fullName>
    </submittedName>
</protein>
<evidence type="ECO:0000259" key="4">
    <source>
        <dbReference type="PROSITE" id="PS50949"/>
    </source>
</evidence>
<dbReference type="EMBL" id="JAUQTB010000006">
    <property type="protein sequence ID" value="MDO7907134.1"/>
    <property type="molecule type" value="Genomic_DNA"/>
</dbReference>
<dbReference type="SMART" id="SM00345">
    <property type="entry name" value="HTH_GNTR"/>
    <property type="match status" value="1"/>
</dbReference>
<gene>
    <name evidence="5" type="ORF">Q5741_12010</name>
</gene>
<dbReference type="Pfam" id="PF07702">
    <property type="entry name" value="UTRA"/>
    <property type="match status" value="1"/>
</dbReference>
<dbReference type="RefSeq" id="WP_305024341.1">
    <property type="nucleotide sequence ID" value="NZ_JAUQTB010000006.1"/>
</dbReference>
<dbReference type="InterPro" id="IPR036390">
    <property type="entry name" value="WH_DNA-bd_sf"/>
</dbReference>
<dbReference type="PANTHER" id="PTHR44846:SF1">
    <property type="entry name" value="MANNOSYL-D-GLYCERATE TRANSPORT_METABOLISM SYSTEM REPRESSOR MNGR-RELATED"/>
    <property type="match status" value="1"/>
</dbReference>
<dbReference type="SUPFAM" id="SSF64288">
    <property type="entry name" value="Chorismate lyase-like"/>
    <property type="match status" value="1"/>
</dbReference>
<evidence type="ECO:0000256" key="2">
    <source>
        <dbReference type="ARBA" id="ARBA00023125"/>
    </source>
</evidence>
<keyword evidence="1" id="KW-0805">Transcription regulation</keyword>
<dbReference type="PROSITE" id="PS50949">
    <property type="entry name" value="HTH_GNTR"/>
    <property type="match status" value="1"/>
</dbReference>
<comment type="caution">
    <text evidence="5">The sequence shown here is derived from an EMBL/GenBank/DDBJ whole genome shotgun (WGS) entry which is preliminary data.</text>
</comment>
<name>A0ABT9CER8_9BACL</name>
<keyword evidence="3" id="KW-0804">Transcription</keyword>
<feature type="domain" description="HTH gntR-type" evidence="4">
    <location>
        <begin position="9"/>
        <end position="77"/>
    </location>
</feature>
<sequence length="242" mass="26786">MSPKSALKQPLYGQIRQKIINDIHNGTYATNQKIPTEAELCKQYQVSRITIRKAVEDLVKDGRLTPIPGKGTFVTAPKVHNELVSVSGFAEFSSHLGAKSDSRIIRSAVISAPPSIAERLGIEEGAPVFELERVMSVNERPLFHDVAHYSLDRFPGLELKIQPETSTYSVLKQDYHTLITSNDKLIDVVSADTVIASHLECDPGAILFRIQKTAYGEDKRPVHLSTFMCETSKVSLTVHSDS</sequence>
<dbReference type="InterPro" id="IPR028978">
    <property type="entry name" value="Chorismate_lyase_/UTRA_dom_sf"/>
</dbReference>
<organism evidence="5 6">
    <name type="scientific">Paenibacillus lacisoli</name>
    <dbReference type="NCBI Taxonomy" id="3064525"/>
    <lineage>
        <taxon>Bacteria</taxon>
        <taxon>Bacillati</taxon>
        <taxon>Bacillota</taxon>
        <taxon>Bacilli</taxon>
        <taxon>Bacillales</taxon>
        <taxon>Paenibacillaceae</taxon>
        <taxon>Paenibacillus</taxon>
    </lineage>
</organism>
<dbReference type="InterPro" id="IPR011663">
    <property type="entry name" value="UTRA"/>
</dbReference>
<keyword evidence="2" id="KW-0238">DNA-binding</keyword>
<dbReference type="SUPFAM" id="SSF46785">
    <property type="entry name" value="Winged helix' DNA-binding domain"/>
    <property type="match status" value="1"/>
</dbReference>